<dbReference type="InterPro" id="IPR016163">
    <property type="entry name" value="Ald_DH_C"/>
</dbReference>
<keyword evidence="3 5" id="KW-0560">Oxidoreductase</keyword>
<dbReference type="PANTHER" id="PTHR11699">
    <property type="entry name" value="ALDEHYDE DEHYDROGENASE-RELATED"/>
    <property type="match status" value="1"/>
</dbReference>
<evidence type="ECO:0000259" key="6">
    <source>
        <dbReference type="Pfam" id="PF00171"/>
    </source>
</evidence>
<name>A0A4P9VW36_9GAMM</name>
<dbReference type="InterPro" id="IPR016161">
    <property type="entry name" value="Ald_DH/histidinol_DH"/>
</dbReference>
<evidence type="ECO:0000256" key="3">
    <source>
        <dbReference type="ARBA" id="ARBA00023002"/>
    </source>
</evidence>
<dbReference type="PROSITE" id="PS00070">
    <property type="entry name" value="ALDEHYDE_DEHYDR_CYS"/>
    <property type="match status" value="1"/>
</dbReference>
<dbReference type="EMBL" id="NDXW01000001">
    <property type="protein sequence ID" value="RDH46100.1"/>
    <property type="molecule type" value="Genomic_DNA"/>
</dbReference>
<comment type="caution">
    <text evidence="7">The sequence shown here is derived from an EMBL/GenBank/DDBJ whole genome shotgun (WGS) entry which is preliminary data.</text>
</comment>
<dbReference type="Proteomes" id="UP000257039">
    <property type="component" value="Unassembled WGS sequence"/>
</dbReference>
<evidence type="ECO:0000313" key="7">
    <source>
        <dbReference type="EMBL" id="RDH46100.1"/>
    </source>
</evidence>
<sequence>MATHFQTISPVDNSIYVEREYSIGEQIQTALEKAQKAHTYWKNVSLTQRVQLCSQAIELLKTKQDQLAREICWQMGRPIAHAGGEIDGVVERAEYMLSIAESALAPIQIAGNHNRIRYIQKEPLGVVFLIAPWNYPYLTAINTLIPALVAGNAVIIKHSSQTPLCAERLVEIFLEAGFPESVFQYLHLTHADCGQVIEHPAINFVAFTGSVAGGRSVANSAAPLFKGVGLELGGKDPVYIRDDADLSTAVASVMDGVFYNAGQSCCGIERIYVHKGVYHDFIDAACQWVKTLNLGRPDELATTLGPMVSKQAATVVRSQIKEAVASGATPLIDEFKYALSKPDTPYLAPQLLTNVNHTMSLMREESFGPVAGIMTVDNDNEAVSLMNDSDYGLTAAIYTQDVDIAKSLGEKLETGTVFMNRCDYLDPALVWTGVKYSGRGCTLSILGYDQLTQPKSYNLKLVEA</sequence>
<feature type="domain" description="Aldehyde dehydrogenase" evidence="6">
    <location>
        <begin position="4"/>
        <end position="456"/>
    </location>
</feature>
<dbReference type="InterPro" id="IPR015590">
    <property type="entry name" value="Aldehyde_DH_dom"/>
</dbReference>
<dbReference type="InterPro" id="IPR016160">
    <property type="entry name" value="Ald_DH_CS_CYS"/>
</dbReference>
<evidence type="ECO:0000313" key="8">
    <source>
        <dbReference type="Proteomes" id="UP000257039"/>
    </source>
</evidence>
<dbReference type="RefSeq" id="WP_094788912.1">
    <property type="nucleotide sequence ID" value="NZ_NDXW01000001.1"/>
</dbReference>
<dbReference type="CDD" id="cd07102">
    <property type="entry name" value="ALDH_EDX86601"/>
    <property type="match status" value="1"/>
</dbReference>
<dbReference type="Gene3D" id="3.40.309.10">
    <property type="entry name" value="Aldehyde Dehydrogenase, Chain A, domain 2"/>
    <property type="match status" value="1"/>
</dbReference>
<dbReference type="InterPro" id="IPR029510">
    <property type="entry name" value="Ald_DH_CS_GLU"/>
</dbReference>
<dbReference type="Gene3D" id="3.40.605.10">
    <property type="entry name" value="Aldehyde Dehydrogenase, Chain A, domain 1"/>
    <property type="match status" value="1"/>
</dbReference>
<protein>
    <submittedName>
        <fullName evidence="7">Aldehyde dehydrogenase family protein</fullName>
    </submittedName>
</protein>
<proteinExistence type="inferred from homology"/>
<accession>A0A4P9VW36</accession>
<dbReference type="AlphaFoldDB" id="A0A4P9VW36"/>
<dbReference type="FunFam" id="3.40.309.10:FF:000009">
    <property type="entry name" value="Aldehyde dehydrogenase A"/>
    <property type="match status" value="1"/>
</dbReference>
<organism evidence="7 8">
    <name type="scientific">Zooshikella ganghwensis</name>
    <dbReference type="NCBI Taxonomy" id="202772"/>
    <lineage>
        <taxon>Bacteria</taxon>
        <taxon>Pseudomonadati</taxon>
        <taxon>Pseudomonadota</taxon>
        <taxon>Gammaproteobacteria</taxon>
        <taxon>Oceanospirillales</taxon>
        <taxon>Zooshikellaceae</taxon>
        <taxon>Zooshikella</taxon>
    </lineage>
</organism>
<dbReference type="PROSITE" id="PS00687">
    <property type="entry name" value="ALDEHYDE_DEHYDR_GLU"/>
    <property type="match status" value="1"/>
</dbReference>
<evidence type="ECO:0000256" key="4">
    <source>
        <dbReference type="PROSITE-ProRule" id="PRU10007"/>
    </source>
</evidence>
<dbReference type="Pfam" id="PF00171">
    <property type="entry name" value="Aldedh"/>
    <property type="match status" value="1"/>
</dbReference>
<evidence type="ECO:0000256" key="5">
    <source>
        <dbReference type="RuleBase" id="RU003345"/>
    </source>
</evidence>
<dbReference type="SUPFAM" id="SSF53720">
    <property type="entry name" value="ALDH-like"/>
    <property type="match status" value="1"/>
</dbReference>
<evidence type="ECO:0000256" key="1">
    <source>
        <dbReference type="ARBA" id="ARBA00009986"/>
    </source>
</evidence>
<comment type="similarity">
    <text evidence="1 5">Belongs to the aldehyde dehydrogenase family.</text>
</comment>
<dbReference type="InterPro" id="IPR016162">
    <property type="entry name" value="Ald_DH_N"/>
</dbReference>
<dbReference type="FunFam" id="3.40.605.10:FF:000012">
    <property type="entry name" value="NAD-dependent succinate-semialdehyde dehydrogenase"/>
    <property type="match status" value="1"/>
</dbReference>
<evidence type="ECO:0000256" key="2">
    <source>
        <dbReference type="ARBA" id="ARBA00022857"/>
    </source>
</evidence>
<reference evidence="7 8" key="1">
    <citation type="submission" date="2017-04" db="EMBL/GenBank/DDBJ databases">
        <title>Draft genome sequence of Zooshikella ganghwensis VG4 isolated from Red Sea sediments.</title>
        <authorList>
            <person name="Rehman Z."/>
            <person name="Alam I."/>
            <person name="Kamau A."/>
            <person name="Bajic V."/>
            <person name="Leiknes T."/>
        </authorList>
    </citation>
    <scope>NUCLEOTIDE SEQUENCE [LARGE SCALE GENOMIC DNA]</scope>
    <source>
        <strain evidence="7 8">VG4</strain>
    </source>
</reference>
<gene>
    <name evidence="7" type="ORF">B9G39_23085</name>
</gene>
<dbReference type="GO" id="GO:0016620">
    <property type="term" value="F:oxidoreductase activity, acting on the aldehyde or oxo group of donors, NAD or NADP as acceptor"/>
    <property type="evidence" value="ECO:0007669"/>
    <property type="project" value="InterPro"/>
</dbReference>
<keyword evidence="2" id="KW-0521">NADP</keyword>
<keyword evidence="8" id="KW-1185">Reference proteome</keyword>
<feature type="active site" evidence="4">
    <location>
        <position position="231"/>
    </location>
</feature>